<reference evidence="4 5" key="1">
    <citation type="submission" date="2018-05" db="EMBL/GenBank/DDBJ databases">
        <title>Pedobacter paludis sp. nov., isolated from wetland soil.</title>
        <authorList>
            <person name="Zhang Y."/>
            <person name="Wang G."/>
        </authorList>
    </citation>
    <scope>NUCLEOTIDE SEQUENCE [LARGE SCALE GENOMIC DNA]</scope>
    <source>
        <strain evidence="4 5">KCTC22721</strain>
    </source>
</reference>
<keyword evidence="5" id="KW-1185">Reference proteome</keyword>
<dbReference type="AlphaFoldDB" id="A0A317ERD6"/>
<dbReference type="CDD" id="cd04458">
    <property type="entry name" value="CSP_CDS"/>
    <property type="match status" value="1"/>
</dbReference>
<feature type="domain" description="CSD" evidence="3">
    <location>
        <begin position="1"/>
        <end position="62"/>
    </location>
</feature>
<dbReference type="PIRSF" id="PIRSF002599">
    <property type="entry name" value="Cold_shock_A"/>
    <property type="match status" value="1"/>
</dbReference>
<dbReference type="InterPro" id="IPR012340">
    <property type="entry name" value="NA-bd_OB-fold"/>
</dbReference>
<sequence length="65" mass="7246">MKLGTVKFYDKEKGFGFITSSNGYFELRVYAHGVVDQIESNNIVQFDVEQTKLGVEAVKVTVLSA</sequence>
<dbReference type="InterPro" id="IPR011129">
    <property type="entry name" value="CSD"/>
</dbReference>
<dbReference type="InterPro" id="IPR002059">
    <property type="entry name" value="CSP_DNA-bd"/>
</dbReference>
<dbReference type="Gene3D" id="2.40.50.140">
    <property type="entry name" value="Nucleic acid-binding proteins"/>
    <property type="match status" value="1"/>
</dbReference>
<dbReference type="Pfam" id="PF00313">
    <property type="entry name" value="CSD"/>
    <property type="match status" value="1"/>
</dbReference>
<protein>
    <submittedName>
        <fullName evidence="4">Cold-shock protein</fullName>
    </submittedName>
</protein>
<dbReference type="GO" id="GO:0003676">
    <property type="term" value="F:nucleic acid binding"/>
    <property type="evidence" value="ECO:0007669"/>
    <property type="project" value="InterPro"/>
</dbReference>
<dbReference type="SMART" id="SM00357">
    <property type="entry name" value="CSP"/>
    <property type="match status" value="1"/>
</dbReference>
<proteinExistence type="predicted"/>
<accession>A0A317ERD6</accession>
<evidence type="ECO:0000313" key="4">
    <source>
        <dbReference type="EMBL" id="PWS29471.1"/>
    </source>
</evidence>
<dbReference type="EMBL" id="QGNZ01000001">
    <property type="protein sequence ID" value="PWS29471.1"/>
    <property type="molecule type" value="Genomic_DNA"/>
</dbReference>
<evidence type="ECO:0000256" key="1">
    <source>
        <dbReference type="ARBA" id="ARBA00004496"/>
    </source>
</evidence>
<evidence type="ECO:0000256" key="2">
    <source>
        <dbReference type="ARBA" id="ARBA00022490"/>
    </source>
</evidence>
<dbReference type="Proteomes" id="UP000245379">
    <property type="component" value="Unassembled WGS sequence"/>
</dbReference>
<keyword evidence="2" id="KW-0963">Cytoplasm</keyword>
<name>A0A317ERD6_9SPHI</name>
<gene>
    <name evidence="4" type="ORF">DHW03_06565</name>
</gene>
<dbReference type="PROSITE" id="PS51857">
    <property type="entry name" value="CSD_2"/>
    <property type="match status" value="1"/>
</dbReference>
<dbReference type="GO" id="GO:0005829">
    <property type="term" value="C:cytosol"/>
    <property type="evidence" value="ECO:0007669"/>
    <property type="project" value="UniProtKB-ARBA"/>
</dbReference>
<dbReference type="SUPFAM" id="SSF50249">
    <property type="entry name" value="Nucleic acid-binding proteins"/>
    <property type="match status" value="1"/>
</dbReference>
<organism evidence="4 5">
    <name type="scientific">Pedobacter yonginense</name>
    <dbReference type="NCBI Taxonomy" id="651869"/>
    <lineage>
        <taxon>Bacteria</taxon>
        <taxon>Pseudomonadati</taxon>
        <taxon>Bacteroidota</taxon>
        <taxon>Sphingobacteriia</taxon>
        <taxon>Sphingobacteriales</taxon>
        <taxon>Sphingobacteriaceae</taxon>
        <taxon>Pedobacter</taxon>
    </lineage>
</organism>
<comment type="caution">
    <text evidence="4">The sequence shown here is derived from an EMBL/GenBank/DDBJ whole genome shotgun (WGS) entry which is preliminary data.</text>
</comment>
<dbReference type="InterPro" id="IPR012156">
    <property type="entry name" value="Cold_shock_CspA"/>
</dbReference>
<evidence type="ECO:0000313" key="5">
    <source>
        <dbReference type="Proteomes" id="UP000245379"/>
    </source>
</evidence>
<comment type="subcellular location">
    <subcellularLocation>
        <location evidence="1">Cytoplasm</location>
    </subcellularLocation>
</comment>
<dbReference type="OrthoDB" id="771375at2"/>
<dbReference type="RefSeq" id="WP_109924895.1">
    <property type="nucleotide sequence ID" value="NZ_QGNZ01000001.1"/>
</dbReference>
<evidence type="ECO:0000259" key="3">
    <source>
        <dbReference type="PROSITE" id="PS51857"/>
    </source>
</evidence>